<dbReference type="SUPFAM" id="SSF54211">
    <property type="entry name" value="Ribosomal protein S5 domain 2-like"/>
    <property type="match status" value="1"/>
</dbReference>
<dbReference type="PANTHER" id="PTHR11528">
    <property type="entry name" value="HEAT SHOCK PROTEIN 90 FAMILY MEMBER"/>
    <property type="match status" value="1"/>
</dbReference>
<dbReference type="InterPro" id="IPR019805">
    <property type="entry name" value="Heat_shock_protein_90_CS"/>
</dbReference>
<dbReference type="InterPro" id="IPR001404">
    <property type="entry name" value="Hsp90_fam"/>
</dbReference>
<sequence length="672" mass="77358">MQKGTIGVTTENIFPIIKKFLYSDHEIFLRELVSNAVDATQKIKALSGTGEFKGELGELKVRVSSDPKKGVITISDSGIGMTEEEVQKYINQIAFSSAGEFLDKYKDQLNNIIGHFGLGFYSSFMVAKKVEIETLSWKDGAEPVKWSCEGDPNYEIKKGKRKERGTDIILYLDDESKEYSEESKISHLLEKYCKFLPVEIAFGKKKEWKEGKEVETVEDNIINDPSPLWTKKPADLKEEEYLDFYRKLYPTQEDPLFHIHLNVDYPFSLTGVLYFPKIKDNVDISRNKIQLYCNQVFVTDSVENIVPDFLTLLHGVIDSPDIPLNVSRSYLQSDSNVKKISGHITKKVADRLEELFKNERNKLEEKWDNLKLFIEYGMLSDEKFYDRAEKFALFKNTEGKYFSFEEYKKLIESNQTDKDKKLVYLYSSDIQKQYTYIESARNKGYDVLLMDSHLDSHYINLLESKFKDTQFARVDADHIDKLINKEEIKKVDLPQEEIEDISTAFESALPQGPHYSVSLESLGEKENALLITQSEFMRRYREMSALGGGMNFYGSLPESYNIIINHDHPVIKKILGDKKEKVGDELSVIAGKVSKIKSIVETEKKDSKETEGKSTMEQELESLSQARKEKIRNFANENQLLRQVCDLALLANGMLKGENLDKFVKRSLELIK</sequence>
<keyword evidence="3" id="KW-0547">Nucleotide-binding</keyword>
<dbReference type="InterPro" id="IPR003594">
    <property type="entry name" value="HATPase_dom"/>
</dbReference>
<dbReference type="Gene3D" id="3.30.230.80">
    <property type="match status" value="1"/>
</dbReference>
<keyword evidence="5" id="KW-0143">Chaperone</keyword>
<evidence type="ECO:0000256" key="5">
    <source>
        <dbReference type="ARBA" id="ARBA00023186"/>
    </source>
</evidence>
<evidence type="ECO:0000259" key="7">
    <source>
        <dbReference type="SMART" id="SM00387"/>
    </source>
</evidence>
<dbReference type="GO" id="GO:0016887">
    <property type="term" value="F:ATP hydrolysis activity"/>
    <property type="evidence" value="ECO:0007669"/>
    <property type="project" value="InterPro"/>
</dbReference>
<evidence type="ECO:0000256" key="4">
    <source>
        <dbReference type="ARBA" id="ARBA00022840"/>
    </source>
</evidence>
<proteinExistence type="inferred from homology"/>
<evidence type="ECO:0000256" key="3">
    <source>
        <dbReference type="ARBA" id="ARBA00022741"/>
    </source>
</evidence>
<evidence type="ECO:0000256" key="2">
    <source>
        <dbReference type="ARBA" id="ARBA00022490"/>
    </source>
</evidence>
<evidence type="ECO:0000313" key="8">
    <source>
        <dbReference type="EMBL" id="MPM08817.1"/>
    </source>
</evidence>
<dbReference type="FunFam" id="3.30.230.80:FF:000008">
    <property type="entry name" value="Molecular chaperone HtpG"/>
    <property type="match status" value="1"/>
</dbReference>
<dbReference type="SUPFAM" id="SSF55874">
    <property type="entry name" value="ATPase domain of HSP90 chaperone/DNA topoisomerase II/histidine kinase"/>
    <property type="match status" value="1"/>
</dbReference>
<dbReference type="InterPro" id="IPR020568">
    <property type="entry name" value="Ribosomal_Su5_D2-typ_SF"/>
</dbReference>
<dbReference type="CDD" id="cd16927">
    <property type="entry name" value="HATPase_Hsp90-like"/>
    <property type="match status" value="1"/>
</dbReference>
<keyword evidence="4" id="KW-0067">ATP-binding</keyword>
<dbReference type="Pfam" id="PF13589">
    <property type="entry name" value="HATPase_c_3"/>
    <property type="match status" value="1"/>
</dbReference>
<gene>
    <name evidence="8" type="primary">htpG_15</name>
    <name evidence="8" type="ORF">SDC9_55133</name>
</gene>
<comment type="caution">
    <text evidence="8">The sequence shown here is derived from an EMBL/GenBank/DDBJ whole genome shotgun (WGS) entry which is preliminary data.</text>
</comment>
<dbReference type="Pfam" id="PF00183">
    <property type="entry name" value="HSP90"/>
    <property type="match status" value="1"/>
</dbReference>
<dbReference type="Gene3D" id="3.30.565.10">
    <property type="entry name" value="Histidine kinase-like ATPase, C-terminal domain"/>
    <property type="match status" value="1"/>
</dbReference>
<dbReference type="AlphaFoldDB" id="A0A644WYN3"/>
<dbReference type="PIRSF" id="PIRSF002583">
    <property type="entry name" value="Hsp90"/>
    <property type="match status" value="1"/>
</dbReference>
<feature type="region of interest" description="Disordered" evidence="6">
    <location>
        <begin position="602"/>
        <end position="621"/>
    </location>
</feature>
<evidence type="ECO:0000256" key="6">
    <source>
        <dbReference type="SAM" id="MobiDB-lite"/>
    </source>
</evidence>
<dbReference type="PRINTS" id="PR00775">
    <property type="entry name" value="HEATSHOCK90"/>
</dbReference>
<name>A0A644WYN3_9ZZZZ</name>
<dbReference type="PROSITE" id="PS00298">
    <property type="entry name" value="HSP90"/>
    <property type="match status" value="1"/>
</dbReference>
<feature type="domain" description="Histidine kinase/HSP90-like ATPase" evidence="7">
    <location>
        <begin position="24"/>
        <end position="176"/>
    </location>
</feature>
<dbReference type="FunFam" id="3.30.565.10:FF:000076">
    <property type="entry name" value="Molecular chaperone HtpG"/>
    <property type="match status" value="1"/>
</dbReference>
<reference evidence="8" key="1">
    <citation type="submission" date="2019-08" db="EMBL/GenBank/DDBJ databases">
        <authorList>
            <person name="Kucharzyk K."/>
            <person name="Murdoch R.W."/>
            <person name="Higgins S."/>
            <person name="Loffler F."/>
        </authorList>
    </citation>
    <scope>NUCLEOTIDE SEQUENCE</scope>
</reference>
<organism evidence="8">
    <name type="scientific">bioreactor metagenome</name>
    <dbReference type="NCBI Taxonomy" id="1076179"/>
    <lineage>
        <taxon>unclassified sequences</taxon>
        <taxon>metagenomes</taxon>
        <taxon>ecological metagenomes</taxon>
    </lineage>
</organism>
<dbReference type="GO" id="GO:0140662">
    <property type="term" value="F:ATP-dependent protein folding chaperone"/>
    <property type="evidence" value="ECO:0007669"/>
    <property type="project" value="InterPro"/>
</dbReference>
<evidence type="ECO:0000256" key="1">
    <source>
        <dbReference type="ARBA" id="ARBA00008239"/>
    </source>
</evidence>
<accession>A0A644WYN3</accession>
<dbReference type="GO" id="GO:0051082">
    <property type="term" value="F:unfolded protein binding"/>
    <property type="evidence" value="ECO:0007669"/>
    <property type="project" value="InterPro"/>
</dbReference>
<dbReference type="InterPro" id="IPR036890">
    <property type="entry name" value="HATPase_C_sf"/>
</dbReference>
<comment type="similarity">
    <text evidence="1">Belongs to the heat shock protein 90 family.</text>
</comment>
<protein>
    <submittedName>
        <fullName evidence="8">Chaperone protein HtpG</fullName>
    </submittedName>
</protein>
<dbReference type="Gene3D" id="3.40.50.11260">
    <property type="match status" value="1"/>
</dbReference>
<feature type="compositionally biased region" description="Basic and acidic residues" evidence="6">
    <location>
        <begin position="602"/>
        <end position="616"/>
    </location>
</feature>
<dbReference type="EMBL" id="VSSQ01001493">
    <property type="protein sequence ID" value="MPM08817.1"/>
    <property type="molecule type" value="Genomic_DNA"/>
</dbReference>
<keyword evidence="2" id="KW-0963">Cytoplasm</keyword>
<dbReference type="GO" id="GO:0005524">
    <property type="term" value="F:ATP binding"/>
    <property type="evidence" value="ECO:0007669"/>
    <property type="project" value="UniProtKB-KW"/>
</dbReference>
<dbReference type="NCBIfam" id="NF003555">
    <property type="entry name" value="PRK05218.1"/>
    <property type="match status" value="1"/>
</dbReference>
<dbReference type="InterPro" id="IPR020575">
    <property type="entry name" value="Hsp90_N"/>
</dbReference>
<dbReference type="SMART" id="SM00387">
    <property type="entry name" value="HATPase_c"/>
    <property type="match status" value="1"/>
</dbReference>